<feature type="domain" description="PBP" evidence="2">
    <location>
        <begin position="99"/>
        <end position="284"/>
    </location>
</feature>
<dbReference type="InterPro" id="IPR024370">
    <property type="entry name" value="PBP_domain"/>
</dbReference>
<evidence type="ECO:0000256" key="1">
    <source>
        <dbReference type="SAM" id="MobiDB-lite"/>
    </source>
</evidence>
<feature type="compositionally biased region" description="Polar residues" evidence="1">
    <location>
        <begin position="58"/>
        <end position="77"/>
    </location>
</feature>
<dbReference type="InterPro" id="IPR010093">
    <property type="entry name" value="SinI_DNA-bd"/>
</dbReference>
<organism evidence="4 5">
    <name type="scientific">Heyndrickxia oleronia</name>
    <dbReference type="NCBI Taxonomy" id="38875"/>
    <lineage>
        <taxon>Bacteria</taxon>
        <taxon>Bacillati</taxon>
        <taxon>Bacillota</taxon>
        <taxon>Bacilli</taxon>
        <taxon>Bacillales</taxon>
        <taxon>Bacillaceae</taxon>
        <taxon>Heyndrickxia</taxon>
    </lineage>
</organism>
<dbReference type="Pfam" id="PF12728">
    <property type="entry name" value="HTH_17"/>
    <property type="match status" value="1"/>
</dbReference>
<dbReference type="Gene3D" id="3.40.190.10">
    <property type="entry name" value="Periplasmic binding protein-like II"/>
    <property type="match status" value="1"/>
</dbReference>
<feature type="region of interest" description="Disordered" evidence="1">
    <location>
        <begin position="55"/>
        <end position="77"/>
    </location>
</feature>
<dbReference type="PANTHER" id="PTHR38431">
    <property type="entry name" value="BLL2305 PROTEIN"/>
    <property type="match status" value="1"/>
</dbReference>
<dbReference type="SUPFAM" id="SSF53850">
    <property type="entry name" value="Periplasmic binding protein-like II"/>
    <property type="match status" value="1"/>
</dbReference>
<evidence type="ECO:0000313" key="5">
    <source>
        <dbReference type="Proteomes" id="UP000189761"/>
    </source>
</evidence>
<feature type="domain" description="Helix-turn-helix" evidence="3">
    <location>
        <begin position="7"/>
        <end position="55"/>
    </location>
</feature>
<reference evidence="4 5" key="1">
    <citation type="submission" date="2017-01" db="EMBL/GenBank/DDBJ databases">
        <title>Draft genome sequence of Bacillus oleronius.</title>
        <authorList>
            <person name="Allam M."/>
        </authorList>
    </citation>
    <scope>NUCLEOTIDE SEQUENCE [LARGE SCALE GENOMIC DNA]</scope>
    <source>
        <strain evidence="4 5">DSM 9356</strain>
    </source>
</reference>
<name>A0A8E2I8H5_9BACI</name>
<dbReference type="Proteomes" id="UP000189761">
    <property type="component" value="Unassembled WGS sequence"/>
</dbReference>
<accession>A0A8E2I8H5</accession>
<keyword evidence="5" id="KW-1185">Reference proteome</keyword>
<dbReference type="GO" id="GO:0003677">
    <property type="term" value="F:DNA binding"/>
    <property type="evidence" value="ECO:0007669"/>
    <property type="project" value="InterPro"/>
</dbReference>
<evidence type="ECO:0000259" key="2">
    <source>
        <dbReference type="Pfam" id="PF12727"/>
    </source>
</evidence>
<dbReference type="PANTHER" id="PTHR38431:SF1">
    <property type="entry name" value="BLL2305 PROTEIN"/>
    <property type="match status" value="1"/>
</dbReference>
<comment type="caution">
    <text evidence="4">The sequence shown here is derived from an EMBL/GenBank/DDBJ whole genome shotgun (WGS) entry which is preliminary data.</text>
</comment>
<evidence type="ECO:0008006" key="6">
    <source>
        <dbReference type="Google" id="ProtNLM"/>
    </source>
</evidence>
<evidence type="ECO:0000259" key="3">
    <source>
        <dbReference type="Pfam" id="PF12728"/>
    </source>
</evidence>
<sequence length="312" mass="35163">MSNERSYTIEEVSQLLKVSKLTVYDLVKKEELPVFRVGRQMRVDAKDLDDYIKKHKTNQLTRPSPTTGLQQNETEASHSQSIVISGQDMVLDILATQIENHSSYKTLRSFTGSLNSLFSLYNGQCDIVSLHMFDGDSGQYNLPYVKKVLVSDSYLLMNLVLRKAGMYVQKGNPLHITSWKDLKRKSIKMINREKGSGARILLDEQLRIHHISPKDIEGYERVEMNHLSVASSVASGQADVGVGIEKVAKIVGVDFIPLITERYDLVMLKNPQNDSLIKVVTSILTSASFKQKIHSLGDYDVSEMGSIIYETY</sequence>
<dbReference type="EMBL" id="MTLA01000100">
    <property type="protein sequence ID" value="OOP68567.1"/>
    <property type="molecule type" value="Genomic_DNA"/>
</dbReference>
<evidence type="ECO:0000313" key="4">
    <source>
        <dbReference type="EMBL" id="OOP68567.1"/>
    </source>
</evidence>
<proteinExistence type="predicted"/>
<dbReference type="AlphaFoldDB" id="A0A8E2I8H5"/>
<protein>
    <recommendedName>
        <fullName evidence="6">Molybdopterin biosynthesis protein</fullName>
    </recommendedName>
</protein>
<dbReference type="InterPro" id="IPR041657">
    <property type="entry name" value="HTH_17"/>
</dbReference>
<dbReference type="NCBIfam" id="TIGR01764">
    <property type="entry name" value="excise"/>
    <property type="match status" value="1"/>
</dbReference>
<gene>
    <name evidence="4" type="ORF">BWZ43_09725</name>
</gene>
<dbReference type="RefSeq" id="WP_071975278.1">
    <property type="nucleotide sequence ID" value="NZ_CP065424.1"/>
</dbReference>
<dbReference type="Pfam" id="PF12727">
    <property type="entry name" value="PBP_like"/>
    <property type="match status" value="1"/>
</dbReference>